<dbReference type="InterPro" id="IPR006674">
    <property type="entry name" value="HD_domain"/>
</dbReference>
<organism evidence="2">
    <name type="scientific">Caudovirales sp. ctu3532</name>
    <dbReference type="NCBI Taxonomy" id="2827639"/>
    <lineage>
        <taxon>Viruses</taxon>
        <taxon>Duplodnaviria</taxon>
        <taxon>Heunggongvirae</taxon>
        <taxon>Uroviricota</taxon>
        <taxon>Caudoviricetes</taxon>
    </lineage>
</organism>
<evidence type="ECO:0000313" key="2">
    <source>
        <dbReference type="EMBL" id="DAF62944.1"/>
    </source>
</evidence>
<protein>
    <submittedName>
        <fullName evidence="2">Metal-dependent phosphohydrolase</fullName>
    </submittedName>
</protein>
<reference evidence="2" key="1">
    <citation type="journal article" date="2021" name="Proc. Natl. Acad. Sci. U.S.A.">
        <title>A Catalog of Tens of Thousands of Viruses from Human Metagenomes Reveals Hidden Associations with Chronic Diseases.</title>
        <authorList>
            <person name="Tisza M.J."/>
            <person name="Buck C.B."/>
        </authorList>
    </citation>
    <scope>NUCLEOTIDE SEQUENCE</scope>
    <source>
        <strain evidence="2">Ctu3532</strain>
    </source>
</reference>
<dbReference type="EMBL" id="BK032830">
    <property type="protein sequence ID" value="DAF62944.1"/>
    <property type="molecule type" value="Genomic_DNA"/>
</dbReference>
<accession>A0A8S5TII1</accession>
<name>A0A8S5TII1_9CAUD</name>
<dbReference type="SUPFAM" id="SSF109604">
    <property type="entry name" value="HD-domain/PDEase-like"/>
    <property type="match status" value="1"/>
</dbReference>
<proteinExistence type="predicted"/>
<feature type="domain" description="HD" evidence="1">
    <location>
        <begin position="51"/>
        <end position="153"/>
    </location>
</feature>
<evidence type="ECO:0000259" key="1">
    <source>
        <dbReference type="Pfam" id="PF01966"/>
    </source>
</evidence>
<dbReference type="Pfam" id="PF01966">
    <property type="entry name" value="HD"/>
    <property type="match status" value="1"/>
</dbReference>
<dbReference type="Gene3D" id="1.10.3210.10">
    <property type="entry name" value="Hypothetical protein af1432"/>
    <property type="match status" value="1"/>
</dbReference>
<sequence>MGKKDGFVELYRKYIHRPGAEALLRWLECETDFFVAPASAKHHLAYPGGLVEHSMNVFRELKKVVVDNEQTMESVAICALLHDVCKANVYKEKLDADGNVVGYTKNDTFPLGHGEKSVYLVSRFLLLTEEEALAIRWHMGAWDEAVRGGSRGLNEAMELYRVVYELHAADMRATHIVERKDDGHGDL</sequence>